<name>A0A0B8Z644_9SPHN</name>
<keyword evidence="3" id="KW-1185">Reference proteome</keyword>
<feature type="region of interest" description="Disordered" evidence="1">
    <location>
        <begin position="1"/>
        <end position="22"/>
    </location>
</feature>
<comment type="caution">
    <text evidence="2">The sequence shown here is derived from an EMBL/GenBank/DDBJ whole genome shotgun (WGS) entry which is preliminary data.</text>
</comment>
<feature type="compositionally biased region" description="Basic and acidic residues" evidence="1">
    <location>
        <begin position="1"/>
        <end position="18"/>
    </location>
</feature>
<evidence type="ECO:0000256" key="1">
    <source>
        <dbReference type="SAM" id="MobiDB-lite"/>
    </source>
</evidence>
<sequence>MDAARSDQGEHPPLKDASSDFDDLVTVRRGNVTVTGPRPSPDQVMANVRRSTEALVRVADRLCKPGITLRPRKGVPLYSLDRDDSKIIIRKLDGCITRGFFADGGFKEFD</sequence>
<evidence type="ECO:0000313" key="3">
    <source>
        <dbReference type="Proteomes" id="UP000031338"/>
    </source>
</evidence>
<accession>A0A0B8Z644</accession>
<organism evidence="2 3">
    <name type="scientific">Novosphingobium subterraneum</name>
    <dbReference type="NCBI Taxonomy" id="48936"/>
    <lineage>
        <taxon>Bacteria</taxon>
        <taxon>Pseudomonadati</taxon>
        <taxon>Pseudomonadota</taxon>
        <taxon>Alphaproteobacteria</taxon>
        <taxon>Sphingomonadales</taxon>
        <taxon>Sphingomonadaceae</taxon>
        <taxon>Novosphingobium</taxon>
    </lineage>
</organism>
<dbReference type="Proteomes" id="UP000031338">
    <property type="component" value="Unassembled WGS sequence"/>
</dbReference>
<reference evidence="2 3" key="1">
    <citation type="submission" date="2014-10" db="EMBL/GenBank/DDBJ databases">
        <title>Draft genome sequence of Novosphingobium subterraneum DSM 12447.</title>
        <authorList>
            <person name="Gan H.M."/>
            <person name="Gan H.Y."/>
            <person name="Savka M.A."/>
        </authorList>
    </citation>
    <scope>NUCLEOTIDE SEQUENCE [LARGE SCALE GENOMIC DNA]</scope>
    <source>
        <strain evidence="2 3">DSM 12447</strain>
    </source>
</reference>
<proteinExistence type="predicted"/>
<gene>
    <name evidence="2" type="ORF">NJ75_04530</name>
</gene>
<dbReference type="AlphaFoldDB" id="A0A0B8Z644"/>
<protein>
    <submittedName>
        <fullName evidence="2">Uncharacterized protein</fullName>
    </submittedName>
</protein>
<dbReference type="PATRIC" id="fig|48936.3.peg.4561"/>
<evidence type="ECO:0000313" key="2">
    <source>
        <dbReference type="EMBL" id="KHS41708.1"/>
    </source>
</evidence>
<dbReference type="EMBL" id="JRVC01000035">
    <property type="protein sequence ID" value="KHS41708.1"/>
    <property type="molecule type" value="Genomic_DNA"/>
</dbReference>